<name>A0A7C0ZEL0_UNCW3</name>
<gene>
    <name evidence="1" type="ORF">ENF18_03095</name>
</gene>
<protein>
    <submittedName>
        <fullName evidence="1">Uncharacterized protein</fullName>
    </submittedName>
</protein>
<proteinExistence type="predicted"/>
<evidence type="ECO:0000313" key="1">
    <source>
        <dbReference type="EMBL" id="HDI82762.1"/>
    </source>
</evidence>
<reference evidence="1" key="1">
    <citation type="journal article" date="2020" name="mSystems">
        <title>Genome- and Community-Level Interaction Insights into Carbon Utilization and Element Cycling Functions of Hydrothermarchaeota in Hydrothermal Sediment.</title>
        <authorList>
            <person name="Zhou Z."/>
            <person name="Liu Y."/>
            <person name="Xu W."/>
            <person name="Pan J."/>
            <person name="Luo Z.H."/>
            <person name="Li M."/>
        </authorList>
    </citation>
    <scope>NUCLEOTIDE SEQUENCE [LARGE SCALE GENOMIC DNA]</scope>
    <source>
        <strain evidence="1">HyVt-102</strain>
    </source>
</reference>
<sequence length="120" mass="13692">MLLIGVIGIALFNGVDTTGLERLEKALETTALVSAFITVVSDAGMEYYYQRYKEFDYPDKYRRYSTILNRIRNVAIVSTVMSATGSLGLKYILNRKRKISILFQHEKGIGFKFVAVFDFM</sequence>
<accession>A0A7C0ZEL0</accession>
<organism evidence="1">
    <name type="scientific">candidate division WOR-3 bacterium</name>
    <dbReference type="NCBI Taxonomy" id="2052148"/>
    <lineage>
        <taxon>Bacteria</taxon>
        <taxon>Bacteria division WOR-3</taxon>
    </lineage>
</organism>
<dbReference type="EMBL" id="DQWE01000147">
    <property type="protein sequence ID" value="HDI82762.1"/>
    <property type="molecule type" value="Genomic_DNA"/>
</dbReference>
<dbReference type="AlphaFoldDB" id="A0A7C0ZEL0"/>
<comment type="caution">
    <text evidence="1">The sequence shown here is derived from an EMBL/GenBank/DDBJ whole genome shotgun (WGS) entry which is preliminary data.</text>
</comment>
<dbReference type="Proteomes" id="UP000885847">
    <property type="component" value="Unassembled WGS sequence"/>
</dbReference>